<keyword evidence="8" id="KW-1185">Reference proteome</keyword>
<dbReference type="InterPro" id="IPR011008">
    <property type="entry name" value="Dimeric_a/b-barrel"/>
</dbReference>
<dbReference type="PANTHER" id="PTHR30154:SF53">
    <property type="entry name" value="HTH-TYPE TRANSCRIPTIONAL REGULATOR LRPC"/>
    <property type="match status" value="1"/>
</dbReference>
<dbReference type="Pfam" id="PF13412">
    <property type="entry name" value="HTH_24"/>
    <property type="match status" value="1"/>
</dbReference>
<organism evidence="6 7">
    <name type="scientific">Tsukamurella paurometabola</name>
    <name type="common">Corynebacterium paurometabolum</name>
    <dbReference type="NCBI Taxonomy" id="2061"/>
    <lineage>
        <taxon>Bacteria</taxon>
        <taxon>Bacillati</taxon>
        <taxon>Actinomycetota</taxon>
        <taxon>Actinomycetes</taxon>
        <taxon>Mycobacteriales</taxon>
        <taxon>Tsukamurellaceae</taxon>
        <taxon>Tsukamurella</taxon>
    </lineage>
</organism>
<dbReference type="InterPro" id="IPR000485">
    <property type="entry name" value="AsnC-type_HTH_dom"/>
</dbReference>
<dbReference type="Gene3D" id="3.30.70.920">
    <property type="match status" value="1"/>
</dbReference>
<dbReference type="InterPro" id="IPR036388">
    <property type="entry name" value="WH-like_DNA-bd_sf"/>
</dbReference>
<dbReference type="CDD" id="cd00090">
    <property type="entry name" value="HTH_ARSR"/>
    <property type="match status" value="1"/>
</dbReference>
<dbReference type="PANTHER" id="PTHR30154">
    <property type="entry name" value="LEUCINE-RESPONSIVE REGULATORY PROTEIN"/>
    <property type="match status" value="1"/>
</dbReference>
<name>A0A3P8K6T4_TSUPA</name>
<dbReference type="PRINTS" id="PR00033">
    <property type="entry name" value="HTHASNC"/>
</dbReference>
<keyword evidence="2" id="KW-0238">DNA-binding</keyword>
<keyword evidence="1" id="KW-0805">Transcription regulation</keyword>
<dbReference type="SUPFAM" id="SSF46785">
    <property type="entry name" value="Winged helix' DNA-binding domain"/>
    <property type="match status" value="1"/>
</dbReference>
<evidence type="ECO:0000259" key="4">
    <source>
        <dbReference type="PROSITE" id="PS50956"/>
    </source>
</evidence>
<accession>A0A3P8K6T4</accession>
<dbReference type="SUPFAM" id="SSF54909">
    <property type="entry name" value="Dimeric alpha+beta barrel"/>
    <property type="match status" value="1"/>
</dbReference>
<dbReference type="InterPro" id="IPR019885">
    <property type="entry name" value="Tscrpt_reg_HTH_AsnC-type_CS"/>
</dbReference>
<dbReference type="InterPro" id="IPR011991">
    <property type="entry name" value="ArsR-like_HTH"/>
</dbReference>
<dbReference type="PROSITE" id="PS00519">
    <property type="entry name" value="HTH_ASNC_1"/>
    <property type="match status" value="1"/>
</dbReference>
<evidence type="ECO:0000313" key="6">
    <source>
        <dbReference type="EMBL" id="VDR40494.1"/>
    </source>
</evidence>
<dbReference type="Gene3D" id="1.10.10.10">
    <property type="entry name" value="Winged helix-like DNA-binding domain superfamily/Winged helix DNA-binding domain"/>
    <property type="match status" value="1"/>
</dbReference>
<dbReference type="GO" id="GO:0005829">
    <property type="term" value="C:cytosol"/>
    <property type="evidence" value="ECO:0007669"/>
    <property type="project" value="TreeGrafter"/>
</dbReference>
<dbReference type="InterPro" id="IPR019887">
    <property type="entry name" value="Tscrpt_reg_AsnC/Lrp_C"/>
</dbReference>
<evidence type="ECO:0000256" key="2">
    <source>
        <dbReference type="ARBA" id="ARBA00023125"/>
    </source>
</evidence>
<evidence type="ECO:0000313" key="7">
    <source>
        <dbReference type="Proteomes" id="UP000271626"/>
    </source>
</evidence>
<dbReference type="Proteomes" id="UP000676853">
    <property type="component" value="Unassembled WGS sequence"/>
</dbReference>
<gene>
    <name evidence="6" type="primary">lrpC_2</name>
    <name evidence="5" type="ORF">KFZ73_06640</name>
    <name evidence="6" type="ORF">NCTC10741_03652</name>
</gene>
<evidence type="ECO:0000313" key="5">
    <source>
        <dbReference type="EMBL" id="MBS4100913.1"/>
    </source>
</evidence>
<dbReference type="InterPro" id="IPR036390">
    <property type="entry name" value="WH_DNA-bd_sf"/>
</dbReference>
<feature type="domain" description="HTH asnC-type" evidence="4">
    <location>
        <begin position="9"/>
        <end position="70"/>
    </location>
</feature>
<dbReference type="PROSITE" id="PS50956">
    <property type="entry name" value="HTH_ASNC_2"/>
    <property type="match status" value="1"/>
</dbReference>
<dbReference type="EMBL" id="JAGXOE010000010">
    <property type="protein sequence ID" value="MBS4100913.1"/>
    <property type="molecule type" value="Genomic_DNA"/>
</dbReference>
<evidence type="ECO:0000313" key="8">
    <source>
        <dbReference type="Proteomes" id="UP000676853"/>
    </source>
</evidence>
<keyword evidence="3" id="KW-0804">Transcription</keyword>
<dbReference type="GO" id="GO:0043565">
    <property type="term" value="F:sequence-specific DNA binding"/>
    <property type="evidence" value="ECO:0007669"/>
    <property type="project" value="InterPro"/>
</dbReference>
<evidence type="ECO:0000256" key="3">
    <source>
        <dbReference type="ARBA" id="ARBA00023163"/>
    </source>
</evidence>
<proteinExistence type="predicted"/>
<protein>
    <submittedName>
        <fullName evidence="6">HTH-type transcriptional regulator lrpC</fullName>
    </submittedName>
    <submittedName>
        <fullName evidence="5">Lrp/AsnC family transcriptional regulator</fullName>
    </submittedName>
</protein>
<dbReference type="OrthoDB" id="166264at2"/>
<dbReference type="AlphaFoldDB" id="A0A3P8K6T4"/>
<reference evidence="6 7" key="1">
    <citation type="submission" date="2018-12" db="EMBL/GenBank/DDBJ databases">
        <authorList>
            <consortium name="Pathogen Informatics"/>
        </authorList>
    </citation>
    <scope>NUCLEOTIDE SEQUENCE [LARGE SCALE GENOMIC DNA]</scope>
    <source>
        <strain evidence="6 7">NCTC10741</strain>
    </source>
</reference>
<dbReference type="SMART" id="SM00344">
    <property type="entry name" value="HTH_ASNC"/>
    <property type="match status" value="1"/>
</dbReference>
<sequence length="158" mass="16595">MTSNPRIPLDGTDRAILALLLEDGRTTTADLARGVGLSPSATADRVRRLTDAGVIGGYTAVVEPAALGHDVTAYIRLRFGPGRTAAFHEYLAGVPQVLEAHHVTGEDCYLIKVVAGSMDHLEQLASGLATYGHITTNVVFSSPVKPRPLSPGLQPADA</sequence>
<evidence type="ECO:0000256" key="1">
    <source>
        <dbReference type="ARBA" id="ARBA00023015"/>
    </source>
</evidence>
<reference evidence="5 8" key="2">
    <citation type="submission" date="2021-04" db="EMBL/GenBank/DDBJ databases">
        <title>Whole genome sequence analysis of a thiophenic sulfur metabolizing bacteria.</title>
        <authorList>
            <person name="Akhtar N."/>
            <person name="Akram J."/>
            <person name="Aslam A."/>
        </authorList>
    </citation>
    <scope>NUCLEOTIDE SEQUENCE [LARGE SCALE GENOMIC DNA]</scope>
    <source>
        <strain evidence="5 8">3OW</strain>
    </source>
</reference>
<dbReference type="Pfam" id="PF01037">
    <property type="entry name" value="AsnC_trans_reg"/>
    <property type="match status" value="1"/>
</dbReference>
<dbReference type="RefSeq" id="WP_126197462.1">
    <property type="nucleotide sequence ID" value="NZ_CP085954.1"/>
</dbReference>
<dbReference type="EMBL" id="LR131273">
    <property type="protein sequence ID" value="VDR40494.1"/>
    <property type="molecule type" value="Genomic_DNA"/>
</dbReference>
<dbReference type="InterPro" id="IPR019888">
    <property type="entry name" value="Tscrpt_reg_AsnC-like"/>
</dbReference>
<dbReference type="GO" id="GO:0043200">
    <property type="term" value="P:response to amino acid"/>
    <property type="evidence" value="ECO:0007669"/>
    <property type="project" value="TreeGrafter"/>
</dbReference>
<dbReference type="Proteomes" id="UP000271626">
    <property type="component" value="Chromosome"/>
</dbReference>